<keyword evidence="7" id="KW-0695">RNA-directed DNA polymerase</keyword>
<feature type="domain" description="Reverse transcriptase" evidence="9">
    <location>
        <begin position="484"/>
        <end position="663"/>
    </location>
</feature>
<dbReference type="Pfam" id="PF00078">
    <property type="entry name" value="RVT_1"/>
    <property type="match status" value="1"/>
</dbReference>
<dbReference type="InterPro" id="IPR043128">
    <property type="entry name" value="Rev_trsase/Diguanyl_cyclase"/>
</dbReference>
<organism evidence="10 11">
    <name type="scientific">Oryza sativa subsp. japonica</name>
    <name type="common">Rice</name>
    <dbReference type="NCBI Taxonomy" id="39947"/>
    <lineage>
        <taxon>Eukaryota</taxon>
        <taxon>Viridiplantae</taxon>
        <taxon>Streptophyta</taxon>
        <taxon>Embryophyta</taxon>
        <taxon>Tracheophyta</taxon>
        <taxon>Spermatophyta</taxon>
        <taxon>Magnoliopsida</taxon>
        <taxon>Liliopsida</taxon>
        <taxon>Poales</taxon>
        <taxon>Poaceae</taxon>
        <taxon>BOP clade</taxon>
        <taxon>Oryzoideae</taxon>
        <taxon>Oryzeae</taxon>
        <taxon>Oryzinae</taxon>
        <taxon>Oryza</taxon>
        <taxon>Oryza sativa</taxon>
    </lineage>
</organism>
<sequence>MEEMNEFRVDVASLKRDVADLKTFKTEIREIKGLMRELCKQKNVEEGEGGTEEAAATLPIQNTTGQATGGAGPSNPPTGEPSAPEVRFAVETNTNAPNNELVNLWATSWGNTMGHGQGGLHTQQPPHGIHQRQNMNFGGSGPTAANQHGVGTQGGYQGRPGVHFIDPQGSTYGRMGAEGNHYAEAVIKGPRLEIPLFGGEDPIDWLKQCEKFYEITGTPMDQWVNLALAHLQGRALKWFSAADVYEAVELFQNVKQYNQSVEQYIDKFEEYVDLVRRDHPYLQEQSLNSCFIGGLRGDIKHDVCGHKPQGLLESYWYAKNYKKAANARKVALNWNKNKPLIHTGGNQSRANMTKAPPRGNGEKKCWFCKEAWFPRHQCKGTTRPDTFSVIILINGKRDVGLVDSGSTSIFMDQEYAIRNQCPLVNTESKKIFPSVLEEPKGLPPRRNCDHKITLKTGAEPPNLRPYRVPHHQKEAMEKIITELIDSKEIQVSDSPYSSPAVMVRKKDGFWRMCVDYRQLNVQTVKNKFPMPIIEDLLDELNGAKIFTKLDLRSGYHQIRMSNQDVPKTAFRTHMGHYEYQVMPFGLTNAPAAFQSLMNQVLAPFLRKFVLVFFDDILIYSKTRNEHREHIKMVLEALKENNLVIRLKKCAFGLFSVAYLGHIISQAGVATDPRKVDKILTWSVPKNVTEHRKFLGMTGYYRRFIQNYGLICRPLHDMLKKELFQWGNLQT</sequence>
<dbReference type="InterPro" id="IPR043502">
    <property type="entry name" value="DNA/RNA_pol_sf"/>
</dbReference>
<reference evidence="11" key="2">
    <citation type="journal article" date="2008" name="Nucleic Acids Res.">
        <title>The rice annotation project database (RAP-DB): 2008 update.</title>
        <authorList>
            <consortium name="The rice annotation project (RAP)"/>
        </authorList>
    </citation>
    <scope>GENOME REANNOTATION</scope>
    <source>
        <strain evidence="11">cv. Nipponbare</strain>
    </source>
</reference>
<dbReference type="Gene3D" id="3.10.10.10">
    <property type="entry name" value="HIV Type 1 Reverse Transcriptase, subunit A, domain 1"/>
    <property type="match status" value="1"/>
</dbReference>
<dbReference type="CDD" id="cd01647">
    <property type="entry name" value="RT_LTR"/>
    <property type="match status" value="1"/>
</dbReference>
<dbReference type="GO" id="GO:0006508">
    <property type="term" value="P:proteolysis"/>
    <property type="evidence" value="ECO:0007669"/>
    <property type="project" value="UniProtKB-KW"/>
</dbReference>
<evidence type="ECO:0000313" key="10">
    <source>
        <dbReference type="EMBL" id="CAE04959.2"/>
    </source>
</evidence>
<keyword evidence="5" id="KW-0255">Endonuclease</keyword>
<keyword evidence="4" id="KW-0540">Nuclease</keyword>
<dbReference type="PANTHER" id="PTHR24559">
    <property type="entry name" value="TRANSPOSON TY3-I GAG-POL POLYPROTEIN"/>
    <property type="match status" value="1"/>
</dbReference>
<dbReference type="FunFam" id="3.10.10.10:FF:000007">
    <property type="entry name" value="Retrovirus-related Pol polyprotein from transposon 17.6-like Protein"/>
    <property type="match status" value="1"/>
</dbReference>
<dbReference type="PROSITE" id="PS50878">
    <property type="entry name" value="RT_POL"/>
    <property type="match status" value="1"/>
</dbReference>
<evidence type="ECO:0000256" key="4">
    <source>
        <dbReference type="ARBA" id="ARBA00022722"/>
    </source>
</evidence>
<reference evidence="11" key="1">
    <citation type="journal article" date="2005" name="Nature">
        <title>The map-based sequence of the rice genome.</title>
        <authorList>
            <consortium name="International rice genome sequencing project (IRGSP)"/>
            <person name="Matsumoto T."/>
            <person name="Wu J."/>
            <person name="Kanamori H."/>
            <person name="Katayose Y."/>
            <person name="Fujisawa M."/>
            <person name="Namiki N."/>
            <person name="Mizuno H."/>
            <person name="Yamamoto K."/>
            <person name="Antonio B.A."/>
            <person name="Baba T."/>
            <person name="Sakata K."/>
            <person name="Nagamura Y."/>
            <person name="Aoki H."/>
            <person name="Arikawa K."/>
            <person name="Arita K."/>
            <person name="Bito T."/>
            <person name="Chiden Y."/>
            <person name="Fujitsuka N."/>
            <person name="Fukunaka R."/>
            <person name="Hamada M."/>
            <person name="Harada C."/>
            <person name="Hayashi A."/>
            <person name="Hijishita S."/>
            <person name="Honda M."/>
            <person name="Hosokawa S."/>
            <person name="Ichikawa Y."/>
            <person name="Idonuma A."/>
            <person name="Iijima M."/>
            <person name="Ikeda M."/>
            <person name="Ikeno M."/>
            <person name="Ito K."/>
            <person name="Ito S."/>
            <person name="Ito T."/>
            <person name="Ito Y."/>
            <person name="Ito Y."/>
            <person name="Iwabuchi A."/>
            <person name="Kamiya K."/>
            <person name="Karasawa W."/>
            <person name="Kurita K."/>
            <person name="Katagiri S."/>
            <person name="Kikuta A."/>
            <person name="Kobayashi H."/>
            <person name="Kobayashi N."/>
            <person name="Machita K."/>
            <person name="Maehara T."/>
            <person name="Masukawa M."/>
            <person name="Mizubayashi T."/>
            <person name="Mukai Y."/>
            <person name="Nagasaki H."/>
            <person name="Nagata Y."/>
            <person name="Naito S."/>
            <person name="Nakashima M."/>
            <person name="Nakama Y."/>
            <person name="Nakamichi Y."/>
            <person name="Nakamura M."/>
            <person name="Meguro A."/>
            <person name="Negishi M."/>
            <person name="Ohta I."/>
            <person name="Ohta T."/>
            <person name="Okamoto M."/>
            <person name="Ono N."/>
            <person name="Saji S."/>
            <person name="Sakaguchi M."/>
            <person name="Sakai K."/>
            <person name="Shibata M."/>
            <person name="Shimokawa T."/>
            <person name="Song J."/>
            <person name="Takazaki Y."/>
            <person name="Terasawa K."/>
            <person name="Tsugane M."/>
            <person name="Tsuji K."/>
            <person name="Ueda S."/>
            <person name="Waki K."/>
            <person name="Yamagata H."/>
            <person name="Yamamoto M."/>
            <person name="Yamamoto S."/>
            <person name="Yamane H."/>
            <person name="Yoshiki S."/>
            <person name="Yoshihara R."/>
            <person name="Yukawa K."/>
            <person name="Zhong H."/>
            <person name="Yano M."/>
            <person name="Yuan Q."/>
            <person name="Ouyang S."/>
            <person name="Liu J."/>
            <person name="Jones K.M."/>
            <person name="Gansberger K."/>
            <person name="Moffat K."/>
            <person name="Hill J."/>
            <person name="Bera J."/>
            <person name="Fadrosh D."/>
            <person name="Jin S."/>
            <person name="Johri S."/>
            <person name="Kim M."/>
            <person name="Overton L."/>
            <person name="Reardon M."/>
            <person name="Tsitrin T."/>
            <person name="Vuong H."/>
            <person name="Weaver B."/>
            <person name="Ciecko A."/>
            <person name="Tallon L."/>
            <person name="Jackson J."/>
            <person name="Pai G."/>
            <person name="Aken S.V."/>
            <person name="Utterback T."/>
            <person name="Reidmuller S."/>
            <person name="Feldblyum T."/>
            <person name="Hsiao J."/>
            <person name="Zismann V."/>
            <person name="Iobst S."/>
            <person name="de Vazeille A.R."/>
            <person name="Buell C.R."/>
            <person name="Ying K."/>
            <person name="Li Y."/>
            <person name="Lu T."/>
            <person name="Huang Y."/>
            <person name="Zhao Q."/>
            <person name="Feng Q."/>
            <person name="Zhang L."/>
            <person name="Zhu J."/>
            <person name="Weng Q."/>
            <person name="Mu J."/>
            <person name="Lu Y."/>
            <person name="Fan D."/>
            <person name="Liu Y."/>
            <person name="Guan J."/>
            <person name="Zhang Y."/>
            <person name="Yu S."/>
            <person name="Liu X."/>
            <person name="Zhang Y."/>
            <person name="Hong G."/>
            <person name="Han B."/>
            <person name="Choisne N."/>
            <person name="Demange N."/>
            <person name="Orjeda G."/>
            <person name="Samain S."/>
            <person name="Cattolico L."/>
            <person name="Pelletier E."/>
            <person name="Couloux A."/>
            <person name="Segurens B."/>
            <person name="Wincker P."/>
            <person name="D'Hont A."/>
            <person name="Scarpelli C."/>
            <person name="Weissenbach J."/>
            <person name="Salanoubat M."/>
            <person name="Quetier F."/>
            <person name="Yu Y."/>
            <person name="Kim H.R."/>
            <person name="Rambo T."/>
            <person name="Currie J."/>
            <person name="Collura K."/>
            <person name="Luo M."/>
            <person name="Yang T."/>
            <person name="Ammiraju J.S.S."/>
            <person name="Engler F."/>
            <person name="Soderlund C."/>
            <person name="Wing R.A."/>
            <person name="Palmer L.E."/>
            <person name="de la Bastide M."/>
            <person name="Spiegel L."/>
            <person name="Nascimento L."/>
            <person name="Zutavern T."/>
            <person name="O'Shaughnessy A."/>
            <person name="Dike S."/>
            <person name="Dedhia N."/>
            <person name="Preston R."/>
            <person name="Balija V."/>
            <person name="McCombie W.R."/>
            <person name="Chow T."/>
            <person name="Chen H."/>
            <person name="Chung M."/>
            <person name="Chen C."/>
            <person name="Shaw J."/>
            <person name="Wu H."/>
            <person name="Hsiao K."/>
            <person name="Chao Y."/>
            <person name="Chu M."/>
            <person name="Cheng C."/>
            <person name="Hour A."/>
            <person name="Lee P."/>
            <person name="Lin S."/>
            <person name="Lin Y."/>
            <person name="Liou J."/>
            <person name="Liu S."/>
            <person name="Hsing Y."/>
            <person name="Raghuvanshi S."/>
            <person name="Mohanty A."/>
            <person name="Bharti A.K."/>
            <person name="Gaur A."/>
            <person name="Gupta V."/>
            <person name="Kumar D."/>
            <person name="Ravi V."/>
            <person name="Vij S."/>
            <person name="Kapur A."/>
            <person name="Khurana P."/>
            <person name="Khurana P."/>
            <person name="Khurana J.P."/>
            <person name="Tyagi A.K."/>
            <person name="Gaikwad K."/>
            <person name="Singh A."/>
            <person name="Dalal V."/>
            <person name="Srivastava S."/>
            <person name="Dixit A."/>
            <person name="Pal A.K."/>
            <person name="Ghazi I.A."/>
            <person name="Yadav M."/>
            <person name="Pandit A."/>
            <person name="Bhargava A."/>
            <person name="Sureshbabu K."/>
            <person name="Batra K."/>
            <person name="Sharma T.R."/>
            <person name="Mohapatra T."/>
            <person name="Singh N.K."/>
            <person name="Messing J."/>
            <person name="Nelson A.B."/>
            <person name="Fuks G."/>
            <person name="Kavchok S."/>
            <person name="Keizer G."/>
            <person name="Linton E."/>
            <person name="Llaca V."/>
            <person name="Song R."/>
            <person name="Tanyolac B."/>
            <person name="Young S."/>
            <person name="Ho-Il K."/>
            <person name="Hahn J.H."/>
            <person name="Sangsakoo G."/>
            <person name="Vanavichit A."/>
            <person name="de Mattos Luiz.A.T."/>
            <person name="Zimmer P.D."/>
            <person name="Malone G."/>
            <person name="Dellagostin O."/>
            <person name="de Oliveira A.C."/>
            <person name="Bevan M."/>
            <person name="Bancroft I."/>
            <person name="Minx P."/>
            <person name="Cordum H."/>
            <person name="Wilson R."/>
            <person name="Cheng Z."/>
            <person name="Jin W."/>
            <person name="Jiang J."/>
            <person name="Leong S.A."/>
            <person name="Iwama H."/>
            <person name="Gojobori T."/>
            <person name="Itoh T."/>
            <person name="Niimura Y."/>
            <person name="Fujii Y."/>
            <person name="Habara T."/>
            <person name="Sakai H."/>
            <person name="Sato Y."/>
            <person name="Wilson G."/>
            <person name="Kumar K."/>
            <person name="McCouch S."/>
            <person name="Juretic N."/>
            <person name="Hoen D."/>
            <person name="Wright S."/>
            <person name="Bruskiewich R."/>
            <person name="Bureau T."/>
            <person name="Miyao A."/>
            <person name="Hirochika H."/>
            <person name="Nishikawa T."/>
            <person name="Kadowaki K."/>
            <person name="Sugiura M."/>
            <person name="Burr B."/>
            <person name="Sasaki T."/>
        </authorList>
    </citation>
    <scope>NUCLEOTIDE SEQUENCE [LARGE SCALE GENOMIC DNA]</scope>
    <source>
        <strain evidence="11">cv. Nipponbare</strain>
    </source>
</reference>
<evidence type="ECO:0000259" key="9">
    <source>
        <dbReference type="PROSITE" id="PS50878"/>
    </source>
</evidence>
<name>Q7XLT8_ORYSJ</name>
<gene>
    <name evidence="10" type="primary">OSJNBa0070D17.10</name>
</gene>
<protein>
    <submittedName>
        <fullName evidence="10">OSJNBa0070D17.10 protein</fullName>
    </submittedName>
</protein>
<evidence type="ECO:0000256" key="7">
    <source>
        <dbReference type="ARBA" id="ARBA00022918"/>
    </source>
</evidence>
<keyword evidence="6" id="KW-0378">Hydrolase</keyword>
<dbReference type="GO" id="GO:0004519">
    <property type="term" value="F:endonuclease activity"/>
    <property type="evidence" value="ECO:0007669"/>
    <property type="project" value="UniProtKB-KW"/>
</dbReference>
<evidence type="ECO:0000256" key="8">
    <source>
        <dbReference type="SAM" id="MobiDB-lite"/>
    </source>
</evidence>
<dbReference type="AlphaFoldDB" id="Q7XLT8"/>
<dbReference type="Proteomes" id="UP000000763">
    <property type="component" value="Chromosome 4"/>
</dbReference>
<evidence type="ECO:0000256" key="5">
    <source>
        <dbReference type="ARBA" id="ARBA00022759"/>
    </source>
</evidence>
<dbReference type="Gene3D" id="3.30.70.270">
    <property type="match status" value="2"/>
</dbReference>
<evidence type="ECO:0000256" key="2">
    <source>
        <dbReference type="ARBA" id="ARBA00022679"/>
    </source>
</evidence>
<dbReference type="EMBL" id="AL731612">
    <property type="protein sequence ID" value="CAE04959.2"/>
    <property type="molecule type" value="Genomic_DNA"/>
</dbReference>
<keyword evidence="1" id="KW-0645">Protease</keyword>
<evidence type="ECO:0000256" key="6">
    <source>
        <dbReference type="ARBA" id="ARBA00022801"/>
    </source>
</evidence>
<dbReference type="GO" id="GO:0008233">
    <property type="term" value="F:peptidase activity"/>
    <property type="evidence" value="ECO:0007669"/>
    <property type="project" value="UniProtKB-KW"/>
</dbReference>
<feature type="region of interest" description="Disordered" evidence="8">
    <location>
        <begin position="63"/>
        <end position="84"/>
    </location>
</feature>
<evidence type="ECO:0000313" key="11">
    <source>
        <dbReference type="Proteomes" id="UP000000763"/>
    </source>
</evidence>
<dbReference type="SUPFAM" id="SSF56672">
    <property type="entry name" value="DNA/RNA polymerases"/>
    <property type="match status" value="1"/>
</dbReference>
<dbReference type="InterPro" id="IPR053134">
    <property type="entry name" value="RNA-dir_DNA_polymerase"/>
</dbReference>
<accession>Q7XLT8</accession>
<dbReference type="InterPro" id="IPR000477">
    <property type="entry name" value="RT_dom"/>
</dbReference>
<evidence type="ECO:0000256" key="3">
    <source>
        <dbReference type="ARBA" id="ARBA00022695"/>
    </source>
</evidence>
<keyword evidence="3" id="KW-0548">Nucleotidyltransferase</keyword>
<proteinExistence type="predicted"/>
<evidence type="ECO:0000256" key="1">
    <source>
        <dbReference type="ARBA" id="ARBA00022670"/>
    </source>
</evidence>
<dbReference type="PANTHER" id="PTHR24559:SF450">
    <property type="entry name" value="RNA-DIRECTED DNA POLYMERASE HOMOLOG"/>
    <property type="match status" value="1"/>
</dbReference>
<dbReference type="GO" id="GO:0003964">
    <property type="term" value="F:RNA-directed DNA polymerase activity"/>
    <property type="evidence" value="ECO:0007669"/>
    <property type="project" value="UniProtKB-KW"/>
</dbReference>
<keyword evidence="2" id="KW-0808">Transferase</keyword>